<proteinExistence type="inferred from homology"/>
<keyword evidence="3 7" id="KW-0812">Transmembrane</keyword>
<dbReference type="InterPro" id="IPR036259">
    <property type="entry name" value="MFS_trans_sf"/>
</dbReference>
<dbReference type="RefSeq" id="XP_028470857.1">
    <property type="nucleotide sequence ID" value="XM_028610370.1"/>
</dbReference>
<evidence type="ECO:0000256" key="4">
    <source>
        <dbReference type="ARBA" id="ARBA00022989"/>
    </source>
</evidence>
<evidence type="ECO:0000313" key="9">
    <source>
        <dbReference type="Proteomes" id="UP000272025"/>
    </source>
</evidence>
<feature type="transmembrane region" description="Helical" evidence="7">
    <location>
        <begin position="355"/>
        <end position="372"/>
    </location>
</feature>
<evidence type="ECO:0000256" key="6">
    <source>
        <dbReference type="SAM" id="MobiDB-lite"/>
    </source>
</evidence>
<feature type="compositionally biased region" description="Pro residues" evidence="6">
    <location>
        <begin position="139"/>
        <end position="153"/>
    </location>
</feature>
<dbReference type="PANTHER" id="PTHR23502">
    <property type="entry name" value="MAJOR FACILITATOR SUPERFAMILY"/>
    <property type="match status" value="1"/>
</dbReference>
<comment type="similarity">
    <text evidence="2">Belongs to the major facilitator superfamily.</text>
</comment>
<feature type="compositionally biased region" description="Polar residues" evidence="6">
    <location>
        <begin position="96"/>
        <end position="111"/>
    </location>
</feature>
<dbReference type="PANTHER" id="PTHR23502:SF68">
    <property type="entry name" value="MULTIDRUG TRANSPORTER, PUTATIVE (AFU_ORTHOLOGUE AFUA_3G01120)-RELATED"/>
    <property type="match status" value="1"/>
</dbReference>
<feature type="compositionally biased region" description="Basic and acidic residues" evidence="6">
    <location>
        <begin position="253"/>
        <end position="262"/>
    </location>
</feature>
<evidence type="ECO:0000313" key="8">
    <source>
        <dbReference type="EMBL" id="ROT43051.1"/>
    </source>
</evidence>
<feature type="transmembrane region" description="Helical" evidence="7">
    <location>
        <begin position="324"/>
        <end position="343"/>
    </location>
</feature>
<dbReference type="Proteomes" id="UP000272025">
    <property type="component" value="Unassembled WGS sequence"/>
</dbReference>
<dbReference type="Pfam" id="PF07690">
    <property type="entry name" value="MFS_1"/>
    <property type="match status" value="1"/>
</dbReference>
<feature type="transmembrane region" description="Helical" evidence="7">
    <location>
        <begin position="685"/>
        <end position="708"/>
    </location>
</feature>
<dbReference type="GO" id="GO:0022857">
    <property type="term" value="F:transmembrane transporter activity"/>
    <property type="evidence" value="ECO:0007669"/>
    <property type="project" value="InterPro"/>
</dbReference>
<feature type="transmembrane region" description="Helical" evidence="7">
    <location>
        <begin position="451"/>
        <end position="473"/>
    </location>
</feature>
<dbReference type="GO" id="GO:0016020">
    <property type="term" value="C:membrane"/>
    <property type="evidence" value="ECO:0007669"/>
    <property type="project" value="UniProtKB-SubCell"/>
</dbReference>
<dbReference type="STRING" id="1314773.A0A3N2Q8E9"/>
<dbReference type="OrthoDB" id="5215911at2759"/>
<gene>
    <name evidence="8" type="ORF">SODALDRAFT_327217</name>
</gene>
<evidence type="ECO:0000256" key="7">
    <source>
        <dbReference type="SAM" id="Phobius"/>
    </source>
</evidence>
<feature type="region of interest" description="Disordered" evidence="6">
    <location>
        <begin position="28"/>
        <end position="201"/>
    </location>
</feature>
<evidence type="ECO:0000256" key="3">
    <source>
        <dbReference type="ARBA" id="ARBA00022692"/>
    </source>
</evidence>
<feature type="transmembrane region" description="Helical" evidence="7">
    <location>
        <begin position="568"/>
        <end position="591"/>
    </location>
</feature>
<feature type="region of interest" description="Disordered" evidence="6">
    <location>
        <begin position="488"/>
        <end position="513"/>
    </location>
</feature>
<feature type="region of interest" description="Disordered" evidence="6">
    <location>
        <begin position="253"/>
        <end position="277"/>
    </location>
</feature>
<feature type="transmembrane region" description="Helical" evidence="7">
    <location>
        <begin position="611"/>
        <end position="632"/>
    </location>
</feature>
<comment type="subcellular location">
    <subcellularLocation>
        <location evidence="1">Membrane</location>
        <topology evidence="1">Multi-pass membrane protein</topology>
    </subcellularLocation>
</comment>
<feature type="transmembrane region" description="Helical" evidence="7">
    <location>
        <begin position="653"/>
        <end position="673"/>
    </location>
</feature>
<feature type="compositionally biased region" description="Low complexity" evidence="6">
    <location>
        <begin position="63"/>
        <end position="83"/>
    </location>
</feature>
<dbReference type="InterPro" id="IPR011701">
    <property type="entry name" value="MFS"/>
</dbReference>
<evidence type="ECO:0000256" key="5">
    <source>
        <dbReference type="ARBA" id="ARBA00023136"/>
    </source>
</evidence>
<protein>
    <submittedName>
        <fullName evidence="8">MFS general substrate transporter</fullName>
    </submittedName>
</protein>
<keyword evidence="5 7" id="KW-0472">Membrane</keyword>
<evidence type="ECO:0000256" key="2">
    <source>
        <dbReference type="ARBA" id="ARBA00008335"/>
    </source>
</evidence>
<organism evidence="8 9">
    <name type="scientific">Sodiomyces alkalinus (strain CBS 110278 / VKM F-3762 / F11)</name>
    <name type="common">Alkaliphilic filamentous fungus</name>
    <dbReference type="NCBI Taxonomy" id="1314773"/>
    <lineage>
        <taxon>Eukaryota</taxon>
        <taxon>Fungi</taxon>
        <taxon>Dikarya</taxon>
        <taxon>Ascomycota</taxon>
        <taxon>Pezizomycotina</taxon>
        <taxon>Sordariomycetes</taxon>
        <taxon>Hypocreomycetidae</taxon>
        <taxon>Glomerellales</taxon>
        <taxon>Plectosphaerellaceae</taxon>
        <taxon>Sodiomyces</taxon>
    </lineage>
</organism>
<keyword evidence="4 7" id="KW-1133">Transmembrane helix</keyword>
<feature type="transmembrane region" description="Helical" evidence="7">
    <location>
        <begin position="378"/>
        <end position="397"/>
    </location>
</feature>
<dbReference type="Gene3D" id="1.20.1250.20">
    <property type="entry name" value="MFS general substrate transporter like domains"/>
    <property type="match status" value="1"/>
</dbReference>
<evidence type="ECO:0000256" key="1">
    <source>
        <dbReference type="ARBA" id="ARBA00004141"/>
    </source>
</evidence>
<name>A0A3N2Q8E9_SODAK</name>
<feature type="transmembrane region" description="Helical" evidence="7">
    <location>
        <begin position="783"/>
        <end position="804"/>
    </location>
</feature>
<sequence length="835" mass="87186">MEQDQPRDDDGAAELGKSLVTVTATVTATQNTTHTAPGLLSTGLDVPPPVPPKDDLPLSRPGTAPTSTSTSTSTSATNDATLSGTKIGPKPGTAGTGRSATGPSIAGTMSTSRSRAHSRAHSRAQPSTSTLASSYFGPPAAPPPARELPPPPTLASLSRPSTAGVSSRPRHHTAGEEGEAPVPVPVPVQPLPQLPPPSNSKWDEARVTVEMALSRARSVTSAAGRKLSDSTSNMATGVKMKSKSCKAMWYGAEKEQEQEHQADGPTALVPQPSDDEEDPLNWPLWKKDLTLFALLTALATTSATKTILLPLASPLASHLAASPTSVAALTAAPLLFSTVAVHASVVASRLYGKRPVYIASLVLLLCGCAATASTSTRATYGGFLAARIVQGLGWGAFDALPLGSVYDLYFEHERRPRLALLDAVTAIATWGSPLFTGVAARDAGGEGNRAFAVPFQIATGFLAVSILLALFAAPETAFDRWFSGTGTGTTTASKSPAPSRRRSSVGTTSTRTTTTMTTRRIEFGHYCRVNVRVPTSETTRYYLDRINPVSDFRGYRDTRTLLQGPRAVITPTTLLLALLTLLPTSALWGLTHVTSTLFAPRRAAALDPAQVGSLLAAPFVLATASVLSFAALSDRLGLSPTAVSTSTMTARSLLAVTSAGTLLMMTGTLAFGLETHARAGVPGALSFPLLSVLLGFLAAGTYGLGGLVRPLSWRLARSKTANPHVCLRVVADMEAGVGCWRAFFAGIFVLGIANAVERSSSGVGRSAGEAAGVLVQGTRGLRAMVIGMSVAQAVIAAMVGAVWWRWDESVLRLDGRVLGLVDLSTLKRSRSFFDH</sequence>
<feature type="compositionally biased region" description="Pro residues" evidence="6">
    <location>
        <begin position="182"/>
        <end position="198"/>
    </location>
</feature>
<dbReference type="EMBL" id="ML119051">
    <property type="protein sequence ID" value="ROT43051.1"/>
    <property type="molecule type" value="Genomic_DNA"/>
</dbReference>
<reference evidence="8 9" key="1">
    <citation type="journal article" date="2018" name="Mol. Ecol.">
        <title>The obligate alkalophilic soda-lake fungus Sodiomyces alkalinus has shifted to a protein diet.</title>
        <authorList>
            <person name="Grum-Grzhimaylo A.A."/>
            <person name="Falkoski D.L."/>
            <person name="van den Heuvel J."/>
            <person name="Valero-Jimenez C.A."/>
            <person name="Min B."/>
            <person name="Choi I.G."/>
            <person name="Lipzen A."/>
            <person name="Daum C.G."/>
            <person name="Aanen D.K."/>
            <person name="Tsang A."/>
            <person name="Henrissat B."/>
            <person name="Bilanenko E.N."/>
            <person name="de Vries R.P."/>
            <person name="van Kan J.A.L."/>
            <person name="Grigoriev I.V."/>
            <person name="Debets A.J.M."/>
        </authorList>
    </citation>
    <scope>NUCLEOTIDE SEQUENCE [LARGE SCALE GENOMIC DNA]</scope>
    <source>
        <strain evidence="8 9">F11</strain>
    </source>
</reference>
<dbReference type="AlphaFoldDB" id="A0A3N2Q8E9"/>
<keyword evidence="9" id="KW-1185">Reference proteome</keyword>
<feature type="transmembrane region" description="Helical" evidence="7">
    <location>
        <begin position="418"/>
        <end position="439"/>
    </location>
</feature>
<dbReference type="GeneID" id="39578848"/>
<dbReference type="SUPFAM" id="SSF103473">
    <property type="entry name" value="MFS general substrate transporter"/>
    <property type="match status" value="1"/>
</dbReference>
<accession>A0A3N2Q8E9</accession>
<feature type="compositionally biased region" description="Polar residues" evidence="6">
    <location>
        <begin position="155"/>
        <end position="165"/>
    </location>
</feature>
<feature type="transmembrane region" description="Helical" evidence="7">
    <location>
        <begin position="289"/>
        <end position="312"/>
    </location>
</feature>